<gene>
    <name evidence="8" type="ORF">HHU12_00900</name>
</gene>
<dbReference type="SUPFAM" id="SSF53335">
    <property type="entry name" value="S-adenosyl-L-methionine-dependent methyltransferases"/>
    <property type="match status" value="1"/>
</dbReference>
<dbReference type="InterPro" id="IPR004869">
    <property type="entry name" value="MMPL_dom"/>
</dbReference>
<comment type="subcellular location">
    <subcellularLocation>
        <location evidence="1">Cell membrane</location>
        <topology evidence="1">Multi-pass membrane protein</topology>
    </subcellularLocation>
</comment>
<comment type="caution">
    <text evidence="8">The sequence shown here is derived from an EMBL/GenBank/DDBJ whole genome shotgun (WGS) entry which is preliminary data.</text>
</comment>
<dbReference type="PROSITE" id="PS50156">
    <property type="entry name" value="SSD"/>
    <property type="match status" value="1"/>
</dbReference>
<feature type="transmembrane region" description="Helical" evidence="6">
    <location>
        <begin position="295"/>
        <end position="316"/>
    </location>
</feature>
<feature type="domain" description="SSD" evidence="7">
    <location>
        <begin position="656"/>
        <end position="781"/>
    </location>
</feature>
<dbReference type="SMART" id="SM00563">
    <property type="entry name" value="PlsC"/>
    <property type="match status" value="1"/>
</dbReference>
<dbReference type="InterPro" id="IPR050545">
    <property type="entry name" value="Mycobact_MmpL"/>
</dbReference>
<dbReference type="RefSeq" id="WP_169654260.1">
    <property type="nucleotide sequence ID" value="NZ_JABANE010000002.1"/>
</dbReference>
<dbReference type="PANTHER" id="PTHR33406:SF13">
    <property type="entry name" value="MEMBRANE PROTEIN YDFJ"/>
    <property type="match status" value="1"/>
</dbReference>
<evidence type="ECO:0000259" key="7">
    <source>
        <dbReference type="PROSITE" id="PS50156"/>
    </source>
</evidence>
<reference evidence="8 9" key="1">
    <citation type="submission" date="2020-04" db="EMBL/GenBank/DDBJ databases">
        <title>Flammeovirga sp. SR4, a novel species isolated from seawater.</title>
        <authorList>
            <person name="Wang X."/>
        </authorList>
    </citation>
    <scope>NUCLEOTIDE SEQUENCE [LARGE SCALE GENOMIC DNA]</scope>
    <source>
        <strain evidence="8 9">ATCC 23126</strain>
    </source>
</reference>
<evidence type="ECO:0000256" key="4">
    <source>
        <dbReference type="ARBA" id="ARBA00022989"/>
    </source>
</evidence>
<dbReference type="Proteomes" id="UP000576082">
    <property type="component" value="Unassembled WGS sequence"/>
</dbReference>
<dbReference type="PANTHER" id="PTHR33406">
    <property type="entry name" value="MEMBRANE PROTEIN MJ1562-RELATED"/>
    <property type="match status" value="1"/>
</dbReference>
<evidence type="ECO:0000256" key="3">
    <source>
        <dbReference type="ARBA" id="ARBA00022692"/>
    </source>
</evidence>
<organism evidence="8 9">
    <name type="scientific">Flammeovirga aprica JL-4</name>
    <dbReference type="NCBI Taxonomy" id="694437"/>
    <lineage>
        <taxon>Bacteria</taxon>
        <taxon>Pseudomonadati</taxon>
        <taxon>Bacteroidota</taxon>
        <taxon>Cytophagia</taxon>
        <taxon>Cytophagales</taxon>
        <taxon>Flammeovirgaceae</taxon>
        <taxon>Flammeovirga</taxon>
    </lineage>
</organism>
<dbReference type="SUPFAM" id="SSF82866">
    <property type="entry name" value="Multidrug efflux transporter AcrB transmembrane domain"/>
    <property type="match status" value="2"/>
</dbReference>
<proteinExistence type="predicted"/>
<feature type="transmembrane region" description="Helical" evidence="6">
    <location>
        <begin position="336"/>
        <end position="354"/>
    </location>
</feature>
<evidence type="ECO:0000256" key="5">
    <source>
        <dbReference type="ARBA" id="ARBA00023136"/>
    </source>
</evidence>
<feature type="transmembrane region" description="Helical" evidence="6">
    <location>
        <begin position="361"/>
        <end position="384"/>
    </location>
</feature>
<keyword evidence="2" id="KW-1003">Cell membrane</keyword>
<dbReference type="GO" id="GO:0005886">
    <property type="term" value="C:plasma membrane"/>
    <property type="evidence" value="ECO:0007669"/>
    <property type="project" value="UniProtKB-SubCell"/>
</dbReference>
<feature type="transmembrane region" description="Helical" evidence="6">
    <location>
        <begin position="727"/>
        <end position="747"/>
    </location>
</feature>
<feature type="transmembrane region" description="Helical" evidence="6">
    <location>
        <begin position="660"/>
        <end position="681"/>
    </location>
</feature>
<accession>A0A7X9NZP5</accession>
<sequence length="1269" mass="144957">MGTVSYTVYKIGFKEDIMEMLPTNEALEKSSFILGNSKFMEKVIVLVSLENDEKNPDVLIKGIDALAEKLEEGEVAPFVEKKMAKVNSSLFTTYYQTTFEHLPIYLTAQDYERLEEELEAGTDPLFKNLYKNLITPSGMLFKQYIPKDPYMLVPSALKRLEHFQFDNGVVLYKDHFVSKDQTTALMFISLTHQGSDSKKNNEFKEAIEQSISEIKEEYPQLNYEFYGNPISTLSNANQIKQDVNVTITVALVLIIALISYYFKDKFIFLLLLIPLLFGFGTALIALYFFKSSISLIAIGMGAIIIGISIDFSLHVLTHYRVNQSAEKVVGDLATPLLLSAGTTSISFMCLNFLKAKAMNDLGIFVAISIIISALVALIVLPVILDKLKPKVTSTAPQKKHFLDKIANYHFENNKGLVALLLGFVFVCFFYAGDVKFDAHLDRFNYNSPEVQLAEERINRINPAMVSNILLASEGKSLDDAIYQNFILQSSLDSLKKEGFEFDEMLTSTLLIPSKIQIERIIRWKQFWTAERIEKLKEGFAESGKPYGFRANTFDPFWASLEKEYKVFPVEEQIKVFSTLVDDFVIEAEDYHGVTSLVKTDGDKKKLIPQIQALSYVDVVEKQSFLSQIIDMLHSEFDVLVSMSSIVVLLLLLITFGRIELTLICYLPIIMSWVMTLGIMGMFDIRFNIFNVIISTFIFGIGIDYSIFITKGLQENTIDNTKEHLPVYKSSILLSSITTLLGIGAMFFAQHPSLRSIGLLTIIGIVSVLMMTFIFQPLLFKAFISVRTDKGKPPVRFLQLLKNIIGYSIFVSVAQLITLLSLLLFFPGLKAKMRQRKLLFHTILCYFFRGFLNSPMFEGKIFKNFPKEDLEGPSVIIANHQSFLDIFLVLAAKRKAVLVTNSWVYNSPIFGRVVRKADYLLADEGIGEEQLTRLKSMVEDGYSIIVFPEGTRSKTGALKRFHKGAFLLAEQLQLDIVPMMIHGTHRAINKSEFYYERGDIRVSFLQKIKYEDPSWGDTYQARTKAISKYFKKEYLQLCEELETVDYFRKRVLSNYLYKGPVTEWYVRIKLMLEDNFRLFESLLPKEGVITDLGCGLGYTTQMLAYMSEKRQLLGIDYDEEKIRIANSGVHYQENIHFESGNIKTHPFPASDVFIISDVLHYLPKEEQIKVVKRCLSLLKPNGFLIVRDGDKDEEQKQKKTKLAEVWSTEIIKFNKVENELEYISKQEFSSIIDELGYELDVIPMSKITSNSLYLIREKETKATWKESLIS</sequence>
<feature type="transmembrane region" description="Helical" evidence="6">
    <location>
        <begin position="268"/>
        <end position="288"/>
    </location>
</feature>
<keyword evidence="3 6" id="KW-0812">Transmembrane</keyword>
<dbReference type="InterPro" id="IPR029063">
    <property type="entry name" value="SAM-dependent_MTases_sf"/>
</dbReference>
<evidence type="ECO:0000256" key="2">
    <source>
        <dbReference type="ARBA" id="ARBA00022475"/>
    </source>
</evidence>
<evidence type="ECO:0000313" key="9">
    <source>
        <dbReference type="Proteomes" id="UP000576082"/>
    </source>
</evidence>
<dbReference type="AlphaFoldDB" id="A0A7X9NZP5"/>
<dbReference type="InterPro" id="IPR025714">
    <property type="entry name" value="Methyltranfer_dom"/>
</dbReference>
<feature type="transmembrane region" description="Helical" evidence="6">
    <location>
        <begin position="688"/>
        <end position="707"/>
    </location>
</feature>
<dbReference type="CDD" id="cd07989">
    <property type="entry name" value="LPLAT_AGPAT-like"/>
    <property type="match status" value="1"/>
</dbReference>
<dbReference type="Gene3D" id="1.20.1640.10">
    <property type="entry name" value="Multidrug efflux transporter AcrB transmembrane domain"/>
    <property type="match status" value="2"/>
</dbReference>
<dbReference type="GO" id="GO:0016746">
    <property type="term" value="F:acyltransferase activity"/>
    <property type="evidence" value="ECO:0007669"/>
    <property type="project" value="InterPro"/>
</dbReference>
<dbReference type="Pfam" id="PF03176">
    <property type="entry name" value="MMPL"/>
    <property type="match status" value="2"/>
</dbReference>
<feature type="transmembrane region" description="Helical" evidence="6">
    <location>
        <begin position="803"/>
        <end position="825"/>
    </location>
</feature>
<dbReference type="EMBL" id="JABANE010000002">
    <property type="protein sequence ID" value="NME66508.1"/>
    <property type="molecule type" value="Genomic_DNA"/>
</dbReference>
<feature type="transmembrane region" description="Helical" evidence="6">
    <location>
        <begin position="759"/>
        <end position="783"/>
    </location>
</feature>
<feature type="transmembrane region" description="Helical" evidence="6">
    <location>
        <begin position="837"/>
        <end position="856"/>
    </location>
</feature>
<feature type="transmembrane region" description="Helical" evidence="6">
    <location>
        <begin position="415"/>
        <end position="432"/>
    </location>
</feature>
<dbReference type="Gene3D" id="3.40.50.150">
    <property type="entry name" value="Vaccinia Virus protein VP39"/>
    <property type="match status" value="1"/>
</dbReference>
<dbReference type="InterPro" id="IPR000731">
    <property type="entry name" value="SSD"/>
</dbReference>
<dbReference type="InterPro" id="IPR002123">
    <property type="entry name" value="Plipid/glycerol_acylTrfase"/>
</dbReference>
<dbReference type="Pfam" id="PF01553">
    <property type="entry name" value="Acyltransferase"/>
    <property type="match status" value="1"/>
</dbReference>
<name>A0A7X9NZP5_9BACT</name>
<keyword evidence="9" id="KW-1185">Reference proteome</keyword>
<evidence type="ECO:0000256" key="1">
    <source>
        <dbReference type="ARBA" id="ARBA00004651"/>
    </source>
</evidence>
<feature type="transmembrane region" description="Helical" evidence="6">
    <location>
        <begin position="636"/>
        <end position="654"/>
    </location>
</feature>
<protein>
    <submittedName>
        <fullName evidence="8">MMPL family transporter</fullName>
    </submittedName>
</protein>
<feature type="transmembrane region" description="Helical" evidence="6">
    <location>
        <begin position="243"/>
        <end position="262"/>
    </location>
</feature>
<evidence type="ECO:0000256" key="6">
    <source>
        <dbReference type="SAM" id="Phobius"/>
    </source>
</evidence>
<keyword evidence="5 6" id="KW-0472">Membrane</keyword>
<dbReference type="Pfam" id="PF13847">
    <property type="entry name" value="Methyltransf_31"/>
    <property type="match status" value="1"/>
</dbReference>
<dbReference type="SUPFAM" id="SSF69593">
    <property type="entry name" value="Glycerol-3-phosphate (1)-acyltransferase"/>
    <property type="match status" value="1"/>
</dbReference>
<evidence type="ECO:0000313" key="8">
    <source>
        <dbReference type="EMBL" id="NME66508.1"/>
    </source>
</evidence>
<dbReference type="CDD" id="cd02440">
    <property type="entry name" value="AdoMet_MTases"/>
    <property type="match status" value="1"/>
</dbReference>
<keyword evidence="4 6" id="KW-1133">Transmembrane helix</keyword>